<dbReference type="EMBL" id="BT099888">
    <property type="protein sequence ID" value="ACX30050.1"/>
    <property type="molecule type" value="mRNA"/>
</dbReference>
<dbReference type="AlphaFoldDB" id="C9QP06"/>
<gene>
    <name evidence="1" type="primary">CG12984-RA</name>
</gene>
<dbReference type="HOGENOM" id="CLU_120650_0_0_1"/>
<proteinExistence type="evidence at transcript level"/>
<dbReference type="ExpressionAtlas" id="C9QP06">
    <property type="expression patterns" value="baseline and differential"/>
</dbReference>
<feature type="non-terminal residue" evidence="1">
    <location>
        <position position="1"/>
    </location>
</feature>
<dbReference type="OrthoDB" id="7987047at2759"/>
<organism evidence="1">
    <name type="scientific">Drosophila melanogaster</name>
    <name type="common">Fruit fly</name>
    <dbReference type="NCBI Taxonomy" id="7227"/>
    <lineage>
        <taxon>Eukaryota</taxon>
        <taxon>Metazoa</taxon>
        <taxon>Ecdysozoa</taxon>
        <taxon>Arthropoda</taxon>
        <taxon>Hexapoda</taxon>
        <taxon>Insecta</taxon>
        <taxon>Pterygota</taxon>
        <taxon>Neoptera</taxon>
        <taxon>Endopterygota</taxon>
        <taxon>Diptera</taxon>
        <taxon>Brachycera</taxon>
        <taxon>Muscomorpha</taxon>
        <taxon>Ephydroidea</taxon>
        <taxon>Drosophilidae</taxon>
        <taxon>Drosophila</taxon>
        <taxon>Sophophora</taxon>
    </lineage>
</organism>
<dbReference type="VEuPathDB" id="VectorBase:FBgn0037042"/>
<name>C9QP06_DROME</name>
<sequence>TLFNVIRFNFAISNMNVDKARDEMIEMSEQVWKDAEQWQRGIHNGQAVMKQIKAINLKLFSTENRLNNADSRKELQATGKRINHLYQCLQRPLATIGNILRTLTGIRDNTARMLSRLTIFLDDETLAKHRIRPKLESSKLLKMLQFLSHRYDTEWEVKEMVVNELERISNSYDLDLAMACWSTCSHAGGPEFAKMMREYYWIIDRRQPF</sequence>
<reference evidence="1" key="1">
    <citation type="submission" date="2009-09" db="EMBL/GenBank/DDBJ databases">
        <authorList>
            <person name="Carlson J."/>
            <person name="Booth B."/>
            <person name="Frise E."/>
            <person name="Sandler J."/>
            <person name="Wan K."/>
            <person name="Yu C."/>
            <person name="Celniker S."/>
        </authorList>
    </citation>
    <scope>NUCLEOTIDE SEQUENCE</scope>
</reference>
<evidence type="ECO:0000313" key="1">
    <source>
        <dbReference type="EMBL" id="ACX30050.1"/>
    </source>
</evidence>
<dbReference type="Bgee" id="FBgn0037042">
    <property type="expression patterns" value="Expressed in mid-late elongation-stage spermatid (Drosophila) in testis and 8 other cell types or tissues"/>
</dbReference>
<protein>
    <submittedName>
        <fullName evidence="1">MIP13825p</fullName>
    </submittedName>
</protein>
<accession>C9QP06</accession>